<evidence type="ECO:0000313" key="1">
    <source>
        <dbReference type="EMBL" id="CAJ1939296.1"/>
    </source>
</evidence>
<name>A0AA86V7F3_9FABA</name>
<protein>
    <submittedName>
        <fullName evidence="1">Uncharacterized protein</fullName>
    </submittedName>
</protein>
<dbReference type="EMBL" id="OY731400">
    <property type="protein sequence ID" value="CAJ1939296.1"/>
    <property type="molecule type" value="Genomic_DNA"/>
</dbReference>
<evidence type="ECO:0000313" key="2">
    <source>
        <dbReference type="Proteomes" id="UP001189624"/>
    </source>
</evidence>
<dbReference type="AlphaFoldDB" id="A0AA86V7F3"/>
<keyword evidence="2" id="KW-1185">Reference proteome</keyword>
<dbReference type="Gramene" id="rna-AYBTSS11_LOCUS9050">
    <property type="protein sequence ID" value="CAJ1939296.1"/>
    <property type="gene ID" value="gene-AYBTSS11_LOCUS9050"/>
</dbReference>
<reference evidence="1" key="1">
    <citation type="submission" date="2023-10" db="EMBL/GenBank/DDBJ databases">
        <authorList>
            <person name="Domelevo Entfellner J.-B."/>
        </authorList>
    </citation>
    <scope>NUCLEOTIDE SEQUENCE</scope>
</reference>
<dbReference type="Proteomes" id="UP001189624">
    <property type="component" value="Chromosome 3"/>
</dbReference>
<proteinExistence type="predicted"/>
<gene>
    <name evidence="1" type="ORF">AYBTSS11_LOCUS9050</name>
</gene>
<organism evidence="1 2">
    <name type="scientific">Sphenostylis stenocarpa</name>
    <dbReference type="NCBI Taxonomy" id="92480"/>
    <lineage>
        <taxon>Eukaryota</taxon>
        <taxon>Viridiplantae</taxon>
        <taxon>Streptophyta</taxon>
        <taxon>Embryophyta</taxon>
        <taxon>Tracheophyta</taxon>
        <taxon>Spermatophyta</taxon>
        <taxon>Magnoliopsida</taxon>
        <taxon>eudicotyledons</taxon>
        <taxon>Gunneridae</taxon>
        <taxon>Pentapetalae</taxon>
        <taxon>rosids</taxon>
        <taxon>fabids</taxon>
        <taxon>Fabales</taxon>
        <taxon>Fabaceae</taxon>
        <taxon>Papilionoideae</taxon>
        <taxon>50 kb inversion clade</taxon>
        <taxon>NPAAA clade</taxon>
        <taxon>indigoferoid/millettioid clade</taxon>
        <taxon>Phaseoleae</taxon>
        <taxon>Sphenostylis</taxon>
    </lineage>
</organism>
<sequence>MVAEAANVEANLREEIWRMRGEGRKRGEVRMKSANMEADLREEIWGMRGEGRKRGEIEICEHGGRSKRGDLENERNSLRASCTDELQLVLLGRVYPSHSSMKTVAPYG</sequence>
<accession>A0AA86V7F3</accession>